<sequence length="278" mass="31331">MNRILVPIDFSECSAYALEVAATLAKDSGASILLLHMLGLSEAILTKNEAQEFMEAKYYMMLAKKRFAEFLDKDYLKGLKVTEMVQNYKIFEELNKVALEQKADLIVMGSHGTGGLGKFFVGSNTEKVVRTSNVPVLVIKERIPDFKVDKVVFACDFRIEGVPAYHKALQMFGPWNAQVHLVYINLPHVHFKSTDEIAQEKDSFLRVAHHGDVPSHIHVKHRNDYSTEEGLYNYAEECGADLIAIPTHGRRGLSHFFQGSIGEDLANRARLPVMTFKI</sequence>
<dbReference type="InterPro" id="IPR006015">
    <property type="entry name" value="Universal_stress_UspA"/>
</dbReference>
<name>A0A3B0CAR7_9FLAO</name>
<evidence type="ECO:0000313" key="4">
    <source>
        <dbReference type="Proteomes" id="UP000276603"/>
    </source>
</evidence>
<dbReference type="OrthoDB" id="9788959at2"/>
<dbReference type="CDD" id="cd00293">
    <property type="entry name" value="USP-like"/>
    <property type="match status" value="2"/>
</dbReference>
<comment type="similarity">
    <text evidence="1">Belongs to the universal stress protein A family.</text>
</comment>
<dbReference type="Proteomes" id="UP000276603">
    <property type="component" value="Unassembled WGS sequence"/>
</dbReference>
<accession>A0A3B0CAR7</accession>
<dbReference type="EMBL" id="RBCJ01000002">
    <property type="protein sequence ID" value="RKN81744.1"/>
    <property type="molecule type" value="Genomic_DNA"/>
</dbReference>
<dbReference type="Pfam" id="PF00582">
    <property type="entry name" value="Usp"/>
    <property type="match status" value="2"/>
</dbReference>
<evidence type="ECO:0000256" key="1">
    <source>
        <dbReference type="ARBA" id="ARBA00008791"/>
    </source>
</evidence>
<gene>
    <name evidence="3" type="ORF">D7Z94_12690</name>
</gene>
<evidence type="ECO:0000259" key="2">
    <source>
        <dbReference type="Pfam" id="PF00582"/>
    </source>
</evidence>
<dbReference type="PANTHER" id="PTHR46268:SF6">
    <property type="entry name" value="UNIVERSAL STRESS PROTEIN UP12"/>
    <property type="match status" value="1"/>
</dbReference>
<dbReference type="AlphaFoldDB" id="A0A3B0CAR7"/>
<dbReference type="PRINTS" id="PR01438">
    <property type="entry name" value="UNVRSLSTRESS"/>
</dbReference>
<feature type="domain" description="UspA" evidence="2">
    <location>
        <begin position="2"/>
        <end position="140"/>
    </location>
</feature>
<organism evidence="3 4">
    <name type="scientific">Ulvibacterium marinum</name>
    <dbReference type="NCBI Taxonomy" id="2419782"/>
    <lineage>
        <taxon>Bacteria</taxon>
        <taxon>Pseudomonadati</taxon>
        <taxon>Bacteroidota</taxon>
        <taxon>Flavobacteriia</taxon>
        <taxon>Flavobacteriales</taxon>
        <taxon>Flavobacteriaceae</taxon>
        <taxon>Ulvibacterium</taxon>
    </lineage>
</organism>
<comment type="caution">
    <text evidence="3">The sequence shown here is derived from an EMBL/GenBank/DDBJ whole genome shotgun (WGS) entry which is preliminary data.</text>
</comment>
<dbReference type="SUPFAM" id="SSF52402">
    <property type="entry name" value="Adenine nucleotide alpha hydrolases-like"/>
    <property type="match status" value="2"/>
</dbReference>
<proteinExistence type="inferred from homology"/>
<keyword evidence="4" id="KW-1185">Reference proteome</keyword>
<dbReference type="PANTHER" id="PTHR46268">
    <property type="entry name" value="STRESS RESPONSE PROTEIN NHAX"/>
    <property type="match status" value="1"/>
</dbReference>
<dbReference type="InterPro" id="IPR014729">
    <property type="entry name" value="Rossmann-like_a/b/a_fold"/>
</dbReference>
<feature type="domain" description="UspA" evidence="2">
    <location>
        <begin position="149"/>
        <end position="276"/>
    </location>
</feature>
<dbReference type="RefSeq" id="WP_120711897.1">
    <property type="nucleotide sequence ID" value="NZ_CANMKH010000010.1"/>
</dbReference>
<dbReference type="InterPro" id="IPR006016">
    <property type="entry name" value="UspA"/>
</dbReference>
<protein>
    <submittedName>
        <fullName evidence="3">Universal stress protein</fullName>
    </submittedName>
</protein>
<evidence type="ECO:0000313" key="3">
    <source>
        <dbReference type="EMBL" id="RKN81744.1"/>
    </source>
</evidence>
<dbReference type="Gene3D" id="3.40.50.620">
    <property type="entry name" value="HUPs"/>
    <property type="match status" value="2"/>
</dbReference>
<reference evidence="3 4" key="1">
    <citation type="submission" date="2018-10" db="EMBL/GenBank/DDBJ databases">
        <title>Ulvibacterium marinum gen. nov., sp. nov., a novel marine bacterium of the family Flavobacteriaceae, isolated from a culture of the green alga Ulva prolifera.</title>
        <authorList>
            <person name="Zhang Z."/>
        </authorList>
    </citation>
    <scope>NUCLEOTIDE SEQUENCE [LARGE SCALE GENOMIC DNA]</scope>
    <source>
        <strain evidence="3 4">CCMM003</strain>
    </source>
</reference>